<comment type="caution">
    <text evidence="2">The sequence shown here is derived from an EMBL/GenBank/DDBJ whole genome shotgun (WGS) entry which is preliminary data.</text>
</comment>
<accession>A0A8H3GFQ0</accession>
<gene>
    <name evidence="2" type="ORF">RDB_LOCUS86058</name>
</gene>
<proteinExistence type="predicted"/>
<sequence length="115" mass="12919">LGKRKKLEDQYLGYIECKVRSVCKSSCMSCLSFQDQKFNGCGNSTEDSPKHEYQPGKGCSDVRSYSSTYQIQPTNSGPRLQSTRIYSLLHPSLLPFVGRSIGVDPFPYTRAQRAL</sequence>
<feature type="region of interest" description="Disordered" evidence="1">
    <location>
        <begin position="42"/>
        <end position="64"/>
    </location>
</feature>
<evidence type="ECO:0000313" key="2">
    <source>
        <dbReference type="EMBL" id="CAE6447130.1"/>
    </source>
</evidence>
<name>A0A8H3GFQ0_9AGAM</name>
<evidence type="ECO:0000256" key="1">
    <source>
        <dbReference type="SAM" id="MobiDB-lite"/>
    </source>
</evidence>
<feature type="non-terminal residue" evidence="2">
    <location>
        <position position="1"/>
    </location>
</feature>
<dbReference type="EMBL" id="CAJMWR010002590">
    <property type="protein sequence ID" value="CAE6447130.1"/>
    <property type="molecule type" value="Genomic_DNA"/>
</dbReference>
<evidence type="ECO:0000313" key="3">
    <source>
        <dbReference type="Proteomes" id="UP000663840"/>
    </source>
</evidence>
<organism evidence="2 3">
    <name type="scientific">Rhizoctonia solani</name>
    <dbReference type="NCBI Taxonomy" id="456999"/>
    <lineage>
        <taxon>Eukaryota</taxon>
        <taxon>Fungi</taxon>
        <taxon>Dikarya</taxon>
        <taxon>Basidiomycota</taxon>
        <taxon>Agaricomycotina</taxon>
        <taxon>Agaricomycetes</taxon>
        <taxon>Cantharellales</taxon>
        <taxon>Ceratobasidiaceae</taxon>
        <taxon>Rhizoctonia</taxon>
    </lineage>
</organism>
<reference evidence="2" key="1">
    <citation type="submission" date="2021-01" db="EMBL/GenBank/DDBJ databases">
        <authorList>
            <person name="Kaushik A."/>
        </authorList>
    </citation>
    <scope>NUCLEOTIDE SEQUENCE</scope>
    <source>
        <strain evidence="2">AG1-1A</strain>
    </source>
</reference>
<protein>
    <submittedName>
        <fullName evidence="2">Uncharacterized protein</fullName>
    </submittedName>
</protein>
<dbReference type="AlphaFoldDB" id="A0A8H3GFQ0"/>
<dbReference type="Proteomes" id="UP000663840">
    <property type="component" value="Unassembled WGS sequence"/>
</dbReference>